<accession>A0A344LF86</accession>
<dbReference type="RefSeq" id="WP_113695775.1">
    <property type="nucleotide sequence ID" value="NZ_CP015163.1"/>
</dbReference>
<dbReference type="SUPFAM" id="SSF52096">
    <property type="entry name" value="ClpP/crotonase"/>
    <property type="match status" value="1"/>
</dbReference>
<dbReference type="PANTHER" id="PTHR43802">
    <property type="entry name" value="ENOYL-COA HYDRATASE"/>
    <property type="match status" value="1"/>
</dbReference>
<evidence type="ECO:0000313" key="3">
    <source>
        <dbReference type="Proteomes" id="UP000250434"/>
    </source>
</evidence>
<dbReference type="GO" id="GO:0003824">
    <property type="term" value="F:catalytic activity"/>
    <property type="evidence" value="ECO:0007669"/>
    <property type="project" value="UniProtKB-ARBA"/>
</dbReference>
<comment type="similarity">
    <text evidence="1">Belongs to the enoyl-CoA hydratase/isomerase family.</text>
</comment>
<gene>
    <name evidence="2" type="ORF">A4R43_33245</name>
</gene>
<dbReference type="KEGG" id="aab:A4R43_33245"/>
<dbReference type="Proteomes" id="UP000250434">
    <property type="component" value="Chromosome"/>
</dbReference>
<dbReference type="InterPro" id="IPR029045">
    <property type="entry name" value="ClpP/crotonase-like_dom_sf"/>
</dbReference>
<dbReference type="CDD" id="cd06558">
    <property type="entry name" value="crotonase-like"/>
    <property type="match status" value="1"/>
</dbReference>
<dbReference type="InterPro" id="IPR001753">
    <property type="entry name" value="Enoyl-CoA_hydra/iso"/>
</dbReference>
<dbReference type="OrthoDB" id="8452484at2"/>
<keyword evidence="3" id="KW-1185">Reference proteome</keyword>
<organism evidence="2 3">
    <name type="scientific">Amycolatopsis albispora</name>
    <dbReference type="NCBI Taxonomy" id="1804986"/>
    <lineage>
        <taxon>Bacteria</taxon>
        <taxon>Bacillati</taxon>
        <taxon>Actinomycetota</taxon>
        <taxon>Actinomycetes</taxon>
        <taxon>Pseudonocardiales</taxon>
        <taxon>Pseudonocardiaceae</taxon>
        <taxon>Amycolatopsis</taxon>
    </lineage>
</organism>
<dbReference type="PANTHER" id="PTHR43802:SF1">
    <property type="entry name" value="IP11341P-RELATED"/>
    <property type="match status" value="1"/>
</dbReference>
<sequence length="257" mass="26559">MIRSEKRGKVAVLTIDAPDTRNALTLDLSARLAAEVAAAEADEGVHAVVVTGTPPGFCAGADLSALGEAKEAGLRAIYEGFLSVARCKLPTIAAVGGAAVGAGLNLALAADVRLAGPRAKFVARFLELGLHPGGGMTWMLQRAVGRQRAVAMTLFGEVLDAAAAEAARLTMRTVDGDHGRLIDAALELAAPAAGAPRELVIATKASMRATAAEPSHEAAVNIEIAPQLDSLESPEFARRLGELRSRLSRDTDRGAIK</sequence>
<dbReference type="AlphaFoldDB" id="A0A344LF86"/>
<name>A0A344LF86_9PSEU</name>
<evidence type="ECO:0000256" key="1">
    <source>
        <dbReference type="ARBA" id="ARBA00005254"/>
    </source>
</evidence>
<protein>
    <submittedName>
        <fullName evidence="2">Enoyl-CoA hydratase</fullName>
    </submittedName>
</protein>
<dbReference type="Pfam" id="PF00378">
    <property type="entry name" value="ECH_1"/>
    <property type="match status" value="1"/>
</dbReference>
<dbReference type="EMBL" id="CP015163">
    <property type="protein sequence ID" value="AXB46710.1"/>
    <property type="molecule type" value="Genomic_DNA"/>
</dbReference>
<proteinExistence type="inferred from homology"/>
<dbReference type="Gene3D" id="3.90.226.10">
    <property type="entry name" value="2-enoyl-CoA Hydratase, Chain A, domain 1"/>
    <property type="match status" value="1"/>
</dbReference>
<evidence type="ECO:0000313" key="2">
    <source>
        <dbReference type="EMBL" id="AXB46710.1"/>
    </source>
</evidence>
<dbReference type="NCBIfam" id="NF004525">
    <property type="entry name" value="PRK05870.1"/>
    <property type="match status" value="1"/>
</dbReference>
<reference evidence="2 3" key="1">
    <citation type="submission" date="2016-04" db="EMBL/GenBank/DDBJ databases">
        <title>Complete genome sequence and analysis of deep-sea sediment isolate, Amycolatopsis sp. WP1.</title>
        <authorList>
            <person name="Wang H."/>
            <person name="Chen S."/>
            <person name="Wu Q."/>
        </authorList>
    </citation>
    <scope>NUCLEOTIDE SEQUENCE [LARGE SCALE GENOMIC DNA]</scope>
    <source>
        <strain evidence="2 3">WP1</strain>
    </source>
</reference>